<dbReference type="AlphaFoldDB" id="A0A2H0TIP2"/>
<evidence type="ECO:0000313" key="12">
    <source>
        <dbReference type="EMBL" id="PIR71387.1"/>
    </source>
</evidence>
<evidence type="ECO:0000259" key="11">
    <source>
        <dbReference type="PROSITE" id="PS51462"/>
    </source>
</evidence>
<dbReference type="GO" id="GO:0046872">
    <property type="term" value="F:metal ion binding"/>
    <property type="evidence" value="ECO:0007669"/>
    <property type="project" value="UniProtKB-KW"/>
</dbReference>
<keyword evidence="9 12" id="KW-0413">Isomerase</keyword>
<keyword evidence="7" id="KW-0464">Manganese</keyword>
<evidence type="ECO:0000256" key="5">
    <source>
        <dbReference type="ARBA" id="ARBA00022723"/>
    </source>
</evidence>
<evidence type="ECO:0000256" key="7">
    <source>
        <dbReference type="ARBA" id="ARBA00023211"/>
    </source>
</evidence>
<dbReference type="InterPro" id="IPR056375">
    <property type="entry name" value="Idi_bact"/>
</dbReference>
<name>A0A2H0TIP2_9BACT</name>
<keyword evidence="8" id="KW-0414">Isoprene biosynthesis</keyword>
<evidence type="ECO:0000256" key="1">
    <source>
        <dbReference type="ARBA" id="ARBA00004826"/>
    </source>
</evidence>
<keyword evidence="4" id="KW-0963">Cytoplasm</keyword>
<gene>
    <name evidence="12" type="ORF">COU43_02950</name>
</gene>
<dbReference type="SUPFAM" id="SSF55811">
    <property type="entry name" value="Nudix"/>
    <property type="match status" value="1"/>
</dbReference>
<dbReference type="NCBIfam" id="TIGR02150">
    <property type="entry name" value="IPP_isom_1"/>
    <property type="match status" value="1"/>
</dbReference>
<dbReference type="PROSITE" id="PS51462">
    <property type="entry name" value="NUDIX"/>
    <property type="match status" value="1"/>
</dbReference>
<dbReference type="Pfam" id="PF00293">
    <property type="entry name" value="NUDIX"/>
    <property type="match status" value="1"/>
</dbReference>
<dbReference type="EMBL" id="PFCK01000083">
    <property type="protein sequence ID" value="PIR71387.1"/>
    <property type="molecule type" value="Genomic_DNA"/>
</dbReference>
<proteinExistence type="inferred from homology"/>
<dbReference type="Gene3D" id="3.90.79.10">
    <property type="entry name" value="Nucleoside Triphosphate Pyrophosphohydrolase"/>
    <property type="match status" value="1"/>
</dbReference>
<comment type="pathway">
    <text evidence="1">Isoprenoid biosynthesis; dimethylallyl diphosphate biosynthesis; dimethylallyl diphosphate from isopentenyl diphosphate: step 1/1.</text>
</comment>
<organism evidence="12 13">
    <name type="scientific">Candidatus Nealsonbacteria bacterium CG10_big_fil_rev_8_21_14_0_10_37_25</name>
    <dbReference type="NCBI Taxonomy" id="1974711"/>
    <lineage>
        <taxon>Bacteria</taxon>
        <taxon>Candidatus Nealsoniibacteriota</taxon>
    </lineage>
</organism>
<protein>
    <recommendedName>
        <fullName evidence="3 10">Isopentenyl-diphosphate delta-isomerase</fullName>
        <ecNumber evidence="3 10">5.3.3.2</ecNumber>
    </recommendedName>
</protein>
<dbReference type="GO" id="GO:0050992">
    <property type="term" value="P:dimethylallyl diphosphate biosynthetic process"/>
    <property type="evidence" value="ECO:0007669"/>
    <property type="project" value="UniProtKB-UniPathway"/>
</dbReference>
<evidence type="ECO:0000313" key="13">
    <source>
        <dbReference type="Proteomes" id="UP000228909"/>
    </source>
</evidence>
<keyword evidence="5" id="KW-0479">Metal-binding</keyword>
<dbReference type="HAMAP" id="MF_00202">
    <property type="entry name" value="Idi"/>
    <property type="match status" value="1"/>
</dbReference>
<dbReference type="PANTHER" id="PTHR10885:SF0">
    <property type="entry name" value="ISOPENTENYL-DIPHOSPHATE DELTA-ISOMERASE"/>
    <property type="match status" value="1"/>
</dbReference>
<evidence type="ECO:0000256" key="2">
    <source>
        <dbReference type="ARBA" id="ARBA00007579"/>
    </source>
</evidence>
<reference evidence="13" key="1">
    <citation type="submission" date="2017-09" db="EMBL/GenBank/DDBJ databases">
        <title>Depth-based differentiation of microbial function through sediment-hosted aquifers and enrichment of novel symbionts in the deep terrestrial subsurface.</title>
        <authorList>
            <person name="Probst A.J."/>
            <person name="Ladd B."/>
            <person name="Jarett J.K."/>
            <person name="Geller-Mcgrath D.E."/>
            <person name="Sieber C.M.K."/>
            <person name="Emerson J.B."/>
            <person name="Anantharaman K."/>
            <person name="Thomas B.C."/>
            <person name="Malmstrom R."/>
            <person name="Stieglmeier M."/>
            <person name="Klingl A."/>
            <person name="Woyke T."/>
            <person name="Ryan C.M."/>
            <person name="Banfield J.F."/>
        </authorList>
    </citation>
    <scope>NUCLEOTIDE SEQUENCE [LARGE SCALE GENOMIC DNA]</scope>
</reference>
<dbReference type="PANTHER" id="PTHR10885">
    <property type="entry name" value="ISOPENTENYL-DIPHOSPHATE DELTA-ISOMERASE"/>
    <property type="match status" value="1"/>
</dbReference>
<comment type="caution">
    <text evidence="12">The sequence shown here is derived from an EMBL/GenBank/DDBJ whole genome shotgun (WGS) entry which is preliminary data.</text>
</comment>
<evidence type="ECO:0000256" key="8">
    <source>
        <dbReference type="ARBA" id="ARBA00023229"/>
    </source>
</evidence>
<evidence type="ECO:0000256" key="3">
    <source>
        <dbReference type="ARBA" id="ARBA00012057"/>
    </source>
</evidence>
<dbReference type="InterPro" id="IPR011876">
    <property type="entry name" value="IsopentenylPP_isomerase_typ1"/>
</dbReference>
<accession>A0A2H0TIP2</accession>
<dbReference type="NCBIfam" id="NF002995">
    <property type="entry name" value="PRK03759.1"/>
    <property type="match status" value="1"/>
</dbReference>
<comment type="similarity">
    <text evidence="2">Belongs to the IPP isomerase type 1 family.</text>
</comment>
<dbReference type="InterPro" id="IPR000086">
    <property type="entry name" value="NUDIX_hydrolase_dom"/>
</dbReference>
<dbReference type="CDD" id="cd02885">
    <property type="entry name" value="NUDIX_IPP_Isomerase"/>
    <property type="match status" value="1"/>
</dbReference>
<evidence type="ECO:0000256" key="4">
    <source>
        <dbReference type="ARBA" id="ARBA00022490"/>
    </source>
</evidence>
<dbReference type="UniPathway" id="UPA00059">
    <property type="reaction ID" value="UER00104"/>
</dbReference>
<evidence type="ECO:0000256" key="10">
    <source>
        <dbReference type="NCBIfam" id="TIGR02150"/>
    </source>
</evidence>
<dbReference type="GO" id="GO:0009240">
    <property type="term" value="P:isopentenyl diphosphate biosynthetic process"/>
    <property type="evidence" value="ECO:0007669"/>
    <property type="project" value="TreeGrafter"/>
</dbReference>
<evidence type="ECO:0000256" key="9">
    <source>
        <dbReference type="ARBA" id="ARBA00023235"/>
    </source>
</evidence>
<feature type="domain" description="Nudix hydrolase" evidence="11">
    <location>
        <begin position="27"/>
        <end position="158"/>
    </location>
</feature>
<dbReference type="InterPro" id="IPR015797">
    <property type="entry name" value="NUDIX_hydrolase-like_dom_sf"/>
</dbReference>
<dbReference type="EC" id="5.3.3.2" evidence="3 10"/>
<dbReference type="GO" id="GO:0004452">
    <property type="term" value="F:isopentenyl-diphosphate delta-isomerase activity"/>
    <property type="evidence" value="ECO:0007669"/>
    <property type="project" value="UniProtKB-UniRule"/>
</dbReference>
<dbReference type="GO" id="GO:0005737">
    <property type="term" value="C:cytoplasm"/>
    <property type="evidence" value="ECO:0007669"/>
    <property type="project" value="TreeGrafter"/>
</dbReference>
<dbReference type="Proteomes" id="UP000228909">
    <property type="component" value="Unassembled WGS sequence"/>
</dbReference>
<sequence>MEKVILVNKKDKVIGVEEKMKAHLQGKLHRAFSIILFNKKGEVLIQKRAKSKYHSAGLWTNTCCSHPRPKEKIDQAAKRRLKEEMGIETDLKKIFSFIYKAKLGSLVEYEFDHVFFGRFNGKPKPNEKEVEDWQWIKLADLKTDIAKNPQKYTPWFKIIFEKINRVRNLPL</sequence>
<evidence type="ECO:0000256" key="6">
    <source>
        <dbReference type="ARBA" id="ARBA00022842"/>
    </source>
</evidence>
<dbReference type="PIRSF" id="PIRSF018427">
    <property type="entry name" value="Isopntndiph_ism"/>
    <property type="match status" value="1"/>
</dbReference>
<keyword evidence="6" id="KW-0460">Magnesium</keyword>